<feature type="domain" description="HTH tetR-type" evidence="5">
    <location>
        <begin position="8"/>
        <end position="68"/>
    </location>
</feature>
<evidence type="ECO:0000259" key="5">
    <source>
        <dbReference type="PROSITE" id="PS50977"/>
    </source>
</evidence>
<reference evidence="6 7" key="1">
    <citation type="journal article" date="2019" name="Int. J. Syst. Evol. Microbiol.">
        <title>The Global Catalogue of Microorganisms (GCM) 10K type strain sequencing project: providing services to taxonomists for standard genome sequencing and annotation.</title>
        <authorList>
            <consortium name="The Broad Institute Genomics Platform"/>
            <consortium name="The Broad Institute Genome Sequencing Center for Infectious Disease"/>
            <person name="Wu L."/>
            <person name="Ma J."/>
        </authorList>
    </citation>
    <scope>NUCLEOTIDE SEQUENCE [LARGE SCALE GENOMIC DNA]</scope>
    <source>
        <strain evidence="6 7">JCM 15089</strain>
    </source>
</reference>
<dbReference type="InterPro" id="IPR009057">
    <property type="entry name" value="Homeodomain-like_sf"/>
</dbReference>
<protein>
    <submittedName>
        <fullName evidence="6">TetR/AcrR family transcriptional regulator</fullName>
    </submittedName>
</protein>
<dbReference type="SUPFAM" id="SSF48498">
    <property type="entry name" value="Tetracyclin repressor-like, C-terminal domain"/>
    <property type="match status" value="1"/>
</dbReference>
<proteinExistence type="predicted"/>
<dbReference type="SUPFAM" id="SSF46689">
    <property type="entry name" value="Homeodomain-like"/>
    <property type="match status" value="1"/>
</dbReference>
<evidence type="ECO:0000313" key="6">
    <source>
        <dbReference type="EMBL" id="GAA0560888.1"/>
    </source>
</evidence>
<sequence length="193" mass="21278">MSKSEGAKPAAERIRETARLLFYQEGIRAVGVDEIVSRAGVTKPSLYRSFSSKDELAADYLRHHGGERLKAFEDALASGPDPRENFRKWLVSLSERATKPDYRGCGNSNAVVEYPHPENPARKVATENKRRFRARLHQLARDLHAKDPELLGDMLLLVIEGTYASGQLFGPGGPAHHVVAAADAIIDAHIAQK</sequence>
<dbReference type="RefSeq" id="WP_166931944.1">
    <property type="nucleotide sequence ID" value="NZ_BAAADD010000002.1"/>
</dbReference>
<dbReference type="Pfam" id="PF00440">
    <property type="entry name" value="TetR_N"/>
    <property type="match status" value="1"/>
</dbReference>
<keyword evidence="3" id="KW-0804">Transcription</keyword>
<keyword evidence="1" id="KW-0805">Transcription regulation</keyword>
<dbReference type="EMBL" id="BAAADD010000002">
    <property type="protein sequence ID" value="GAA0560888.1"/>
    <property type="molecule type" value="Genomic_DNA"/>
</dbReference>
<keyword evidence="7" id="KW-1185">Reference proteome</keyword>
<gene>
    <name evidence="6" type="ORF">GCM10008942_06640</name>
</gene>
<feature type="DNA-binding region" description="H-T-H motif" evidence="4">
    <location>
        <begin position="31"/>
        <end position="50"/>
    </location>
</feature>
<dbReference type="InterPro" id="IPR001647">
    <property type="entry name" value="HTH_TetR"/>
</dbReference>
<dbReference type="PROSITE" id="PS50977">
    <property type="entry name" value="HTH_TETR_2"/>
    <property type="match status" value="1"/>
</dbReference>
<comment type="caution">
    <text evidence="6">The sequence shown here is derived from an EMBL/GenBank/DDBJ whole genome shotgun (WGS) entry which is preliminary data.</text>
</comment>
<dbReference type="PANTHER" id="PTHR47506:SF1">
    <property type="entry name" value="HTH-TYPE TRANSCRIPTIONAL REGULATOR YJDC"/>
    <property type="match status" value="1"/>
</dbReference>
<evidence type="ECO:0000256" key="2">
    <source>
        <dbReference type="ARBA" id="ARBA00023125"/>
    </source>
</evidence>
<evidence type="ECO:0000313" key="7">
    <source>
        <dbReference type="Proteomes" id="UP001499951"/>
    </source>
</evidence>
<dbReference type="Proteomes" id="UP001499951">
    <property type="component" value="Unassembled WGS sequence"/>
</dbReference>
<evidence type="ECO:0000256" key="4">
    <source>
        <dbReference type="PROSITE-ProRule" id="PRU00335"/>
    </source>
</evidence>
<keyword evidence="2 4" id="KW-0238">DNA-binding</keyword>
<dbReference type="InterPro" id="IPR036271">
    <property type="entry name" value="Tet_transcr_reg_TetR-rel_C_sf"/>
</dbReference>
<accession>A0ABN1E8L7</accession>
<evidence type="ECO:0000256" key="3">
    <source>
        <dbReference type="ARBA" id="ARBA00023163"/>
    </source>
</evidence>
<dbReference type="PRINTS" id="PR00455">
    <property type="entry name" value="HTHTETR"/>
</dbReference>
<name>A0ABN1E8L7_9PROT</name>
<dbReference type="Gene3D" id="1.10.357.10">
    <property type="entry name" value="Tetracycline Repressor, domain 2"/>
    <property type="match status" value="1"/>
</dbReference>
<dbReference type="PANTHER" id="PTHR47506">
    <property type="entry name" value="TRANSCRIPTIONAL REGULATORY PROTEIN"/>
    <property type="match status" value="1"/>
</dbReference>
<organism evidence="6 7">
    <name type="scientific">Rhizomicrobium electricum</name>
    <dbReference type="NCBI Taxonomy" id="480070"/>
    <lineage>
        <taxon>Bacteria</taxon>
        <taxon>Pseudomonadati</taxon>
        <taxon>Pseudomonadota</taxon>
        <taxon>Alphaproteobacteria</taxon>
        <taxon>Micropepsales</taxon>
        <taxon>Micropepsaceae</taxon>
        <taxon>Rhizomicrobium</taxon>
    </lineage>
</organism>
<evidence type="ECO:0000256" key="1">
    <source>
        <dbReference type="ARBA" id="ARBA00023015"/>
    </source>
</evidence>